<gene>
    <name evidence="1" type="primary">ORF62</name>
</gene>
<organism evidence="1 2">
    <name type="scientific">Pseudomonas phage vB_PaeM_C2-10_Ab02</name>
    <dbReference type="NCBI Taxonomy" id="1548900"/>
    <lineage>
        <taxon>Viruses</taxon>
        <taxon>Duplodnaviria</taxon>
        <taxon>Heunggongvirae</taxon>
        <taxon>Uroviricota</taxon>
        <taxon>Caudoviricetes</taxon>
        <taxon>Vandenendeviridae</taxon>
        <taxon>Skurskavirinae</taxon>
        <taxon>Pakpunavirus</taxon>
        <taxon>Pakpunavirus CAb02</taxon>
    </lineage>
</organism>
<name>A0A0A1IUD4_9CAUD</name>
<dbReference type="GeneID" id="40100336"/>
<dbReference type="Pfam" id="PF11863">
    <property type="entry name" value="DUF3383"/>
    <property type="match status" value="1"/>
</dbReference>
<dbReference type="InterPro" id="IPR021808">
    <property type="entry name" value="DUF3383"/>
</dbReference>
<protein>
    <recommendedName>
        <fullName evidence="3">Tail sheath protein</fullName>
    </recommendedName>
</protein>
<dbReference type="Proteomes" id="UP000030231">
    <property type="component" value="Genome"/>
</dbReference>
<sequence>MTVLTDVIDIQISRETAAVAQTNFNVPLFIASHTNFSERARVYNSLKGVAEDFGESDPTYLAAVRYFGQALKPRSLVIGRRQVPSATVSVSVVQEGQSYVLTVNGLPVSYVSQQDDTATLIATGLKAAYDVTPVVGVTVTDNEDGTLTVASNGDWSLKVSSNLTMAAAPSTEGWPAAITAVQGENDEWYALSIDSHADDDIMAVATHIEGTKKVFIGATAQANTKTSADNDIASRLVAAGFQRTALIYHPNADAQFPECAWVGYQLQEQPGSNTWTHKALAAVDAYRLTPTESTNLKNKNVTTFERVGGVNRTFGGAMAGGEWIDVMIFVDWLEARMTERLWFRMANSKKIPYDAVGATILESEIRAQLNEGIRVGGLAEAPAPKVFVPDVLSMSPNMRAQRIFEGIEFEARLAGAIHFVHIRGTVTV</sequence>
<evidence type="ECO:0008006" key="3">
    <source>
        <dbReference type="Google" id="ProtNLM"/>
    </source>
</evidence>
<accession>A0A0A1IUD4</accession>
<keyword evidence="2" id="KW-1185">Reference proteome</keyword>
<dbReference type="RefSeq" id="YP_009623468.1">
    <property type="nucleotide sequence ID" value="NC_042113.1"/>
</dbReference>
<reference evidence="1 2" key="1">
    <citation type="journal article" date="2015" name="PLoS ONE">
        <title>Investigation of a Large Collection of Pseudomonas aeruginosa Bacteriophages Collected from a Single Environmental Source in Abidjan, Cote d'Ivoire.</title>
        <authorList>
            <person name="Essoh C."/>
            <person name="Latino L."/>
            <person name="Midoux C."/>
            <person name="Blouin Y."/>
            <person name="Loukou G."/>
            <person name="Nguetta S.P."/>
            <person name="Lathro S."/>
            <person name="Cablanmian A."/>
            <person name="Kouassi A.K."/>
            <person name="Vergnaud G."/>
            <person name="Pourcel C."/>
        </authorList>
    </citation>
    <scope>NUCLEOTIDE SEQUENCE [LARGE SCALE GENOMIC DNA]</scope>
    <source>
        <strain evidence="1">Ab02</strain>
    </source>
</reference>
<evidence type="ECO:0000313" key="2">
    <source>
        <dbReference type="Proteomes" id="UP000030231"/>
    </source>
</evidence>
<dbReference type="EMBL" id="LN610572">
    <property type="protein sequence ID" value="CEF88991.1"/>
    <property type="molecule type" value="Genomic_DNA"/>
</dbReference>
<evidence type="ECO:0000313" key="1">
    <source>
        <dbReference type="EMBL" id="CEF88991.1"/>
    </source>
</evidence>
<proteinExistence type="predicted"/>
<dbReference type="KEGG" id="vg:40100336"/>